<dbReference type="InterPro" id="IPR009355">
    <property type="entry name" value="Toluene_mOase_B"/>
</dbReference>
<dbReference type="CDD" id="cd17042">
    <property type="entry name" value="Ubl_TmoB"/>
    <property type="match status" value="1"/>
</dbReference>
<dbReference type="InterPro" id="IPR036713">
    <property type="entry name" value="TmoB-like_sf"/>
</dbReference>
<name>A0A1H4IUD3_RHOJO</name>
<sequence>MTQSGEAIELGPADRAPELVPLNAIFATDFVQILVPVTTADTMTEVAAAVAHHVEGKRVRARPYEKVVIHNGRVVPAEMTVAEAGFAPLDHIAVEYLVPKGAS</sequence>
<dbReference type="EMBL" id="FNTL01000002">
    <property type="protein sequence ID" value="SEB37704.1"/>
    <property type="molecule type" value="Genomic_DNA"/>
</dbReference>
<dbReference type="SUPFAM" id="SSF110814">
    <property type="entry name" value="TmoB-like"/>
    <property type="match status" value="1"/>
</dbReference>
<dbReference type="GO" id="GO:0004497">
    <property type="term" value="F:monooxygenase activity"/>
    <property type="evidence" value="ECO:0007669"/>
    <property type="project" value="UniProtKB-KW"/>
</dbReference>
<organism evidence="2 3">
    <name type="scientific">Rhodococcus jostii</name>
    <dbReference type="NCBI Taxonomy" id="132919"/>
    <lineage>
        <taxon>Bacteria</taxon>
        <taxon>Bacillati</taxon>
        <taxon>Actinomycetota</taxon>
        <taxon>Actinomycetes</taxon>
        <taxon>Mycobacteriales</taxon>
        <taxon>Nocardiaceae</taxon>
        <taxon>Rhodococcus</taxon>
    </lineage>
</organism>
<dbReference type="Proteomes" id="UP001185737">
    <property type="component" value="Unassembled WGS sequence"/>
</dbReference>
<keyword evidence="2" id="KW-0503">Monooxygenase</keyword>
<gene>
    <name evidence="1" type="ORF">R3Q59_31135</name>
    <name evidence="2" type="ORF">SAMN04490220_0534</name>
</gene>
<evidence type="ECO:0000313" key="4">
    <source>
        <dbReference type="Proteomes" id="UP001185737"/>
    </source>
</evidence>
<dbReference type="RefSeq" id="WP_073358019.1">
    <property type="nucleotide sequence ID" value="NZ_FNTL01000002.1"/>
</dbReference>
<reference evidence="2" key="1">
    <citation type="submission" date="2016-10" db="EMBL/GenBank/DDBJ databases">
        <authorList>
            <person name="de Groot N.N."/>
        </authorList>
    </citation>
    <scope>NUCLEOTIDE SEQUENCE [LARGE SCALE GENOMIC DNA]</scope>
    <source>
        <strain evidence="2">DSM 44719</strain>
    </source>
</reference>
<evidence type="ECO:0000313" key="1">
    <source>
        <dbReference type="EMBL" id="MDV6284940.1"/>
    </source>
</evidence>
<dbReference type="OrthoDB" id="3217472at2"/>
<protein>
    <submittedName>
        <fullName evidence="2">Toluene monooxygenase system protein B</fullName>
    </submittedName>
    <submittedName>
        <fullName evidence="1">Toluene-4-monooxygenase system B family protein</fullName>
    </submittedName>
</protein>
<reference evidence="3" key="2">
    <citation type="submission" date="2016-10" db="EMBL/GenBank/DDBJ databases">
        <authorList>
            <person name="Varghese N."/>
        </authorList>
    </citation>
    <scope>NUCLEOTIDE SEQUENCE [LARGE SCALE GENOMIC DNA]</scope>
    <source>
        <strain evidence="3">DSM 44719</strain>
    </source>
</reference>
<dbReference type="Proteomes" id="UP000183407">
    <property type="component" value="Unassembled WGS sequence"/>
</dbReference>
<dbReference type="Gene3D" id="3.10.20.270">
    <property type="entry name" value="TmoB-like"/>
    <property type="match status" value="1"/>
</dbReference>
<evidence type="ECO:0000313" key="3">
    <source>
        <dbReference type="Proteomes" id="UP000183407"/>
    </source>
</evidence>
<dbReference type="AlphaFoldDB" id="A0A1H4IUD3"/>
<evidence type="ECO:0000313" key="2">
    <source>
        <dbReference type="EMBL" id="SEB37704.1"/>
    </source>
</evidence>
<dbReference type="Pfam" id="PF06234">
    <property type="entry name" value="TmoB"/>
    <property type="match status" value="1"/>
</dbReference>
<accession>A0A1H4IUD3</accession>
<keyword evidence="2" id="KW-0560">Oxidoreductase</keyword>
<proteinExistence type="predicted"/>
<keyword evidence="4" id="KW-1185">Reference proteome</keyword>
<dbReference type="EMBL" id="JAWLKA010000022">
    <property type="protein sequence ID" value="MDV6284940.1"/>
    <property type="molecule type" value="Genomic_DNA"/>
</dbReference>
<reference evidence="1 4" key="3">
    <citation type="submission" date="2023-10" db="EMBL/GenBank/DDBJ databases">
        <title>Development of a sustainable strategy for remediation of hydrocarbon-contaminated territories based on the waste exchange concept.</title>
        <authorList>
            <person name="Krivoruchko A."/>
        </authorList>
    </citation>
    <scope>NUCLEOTIDE SEQUENCE [LARGE SCALE GENOMIC DNA]</scope>
    <source>
        <strain evidence="1 4">IEGM 60</strain>
    </source>
</reference>